<reference evidence="4 5" key="1">
    <citation type="journal article" date="2015" name="Genome Biol. Evol.">
        <title>The genome of winter moth (Operophtera brumata) provides a genomic perspective on sexual dimorphism and phenology.</title>
        <authorList>
            <person name="Derks M.F."/>
            <person name="Smit S."/>
            <person name="Salis L."/>
            <person name="Schijlen E."/>
            <person name="Bossers A."/>
            <person name="Mateman C."/>
            <person name="Pijl A.S."/>
            <person name="de Ridder D."/>
            <person name="Groenen M.A."/>
            <person name="Visser M.E."/>
            <person name="Megens H.J."/>
        </authorList>
    </citation>
    <scope>NUCLEOTIDE SEQUENCE [LARGE SCALE GENOMIC DNA]</scope>
    <source>
        <strain evidence="4">WM2013NL</strain>
        <tissue evidence="4">Head and thorax</tissue>
    </source>
</reference>
<dbReference type="CDD" id="cd00200">
    <property type="entry name" value="WD40"/>
    <property type="match status" value="1"/>
</dbReference>
<dbReference type="Gene3D" id="2.130.10.10">
    <property type="entry name" value="YVTN repeat-like/Quinoprotein amine dehydrogenase"/>
    <property type="match status" value="3"/>
</dbReference>
<dbReference type="Proteomes" id="UP000037510">
    <property type="component" value="Unassembled WGS sequence"/>
</dbReference>
<dbReference type="GO" id="GO:0005634">
    <property type="term" value="C:nucleus"/>
    <property type="evidence" value="ECO:0007669"/>
    <property type="project" value="TreeGrafter"/>
</dbReference>
<dbReference type="PANTHER" id="PTHR22847:SF637">
    <property type="entry name" value="WD REPEAT DOMAIN 5B"/>
    <property type="match status" value="1"/>
</dbReference>
<evidence type="ECO:0000256" key="2">
    <source>
        <dbReference type="ARBA" id="ARBA00022737"/>
    </source>
</evidence>
<keyword evidence="5" id="KW-1185">Reference proteome</keyword>
<dbReference type="PRINTS" id="PR00320">
    <property type="entry name" value="GPROTEINBRPT"/>
</dbReference>
<feature type="repeat" description="WD" evidence="3">
    <location>
        <begin position="1"/>
        <end position="23"/>
    </location>
</feature>
<dbReference type="InterPro" id="IPR019775">
    <property type="entry name" value="WD40_repeat_CS"/>
</dbReference>
<proteinExistence type="predicted"/>
<dbReference type="EMBL" id="JTDY01001292">
    <property type="protein sequence ID" value="KOB74287.1"/>
    <property type="molecule type" value="Genomic_DNA"/>
</dbReference>
<dbReference type="AlphaFoldDB" id="A0A0L7LFQ0"/>
<keyword evidence="1 3" id="KW-0853">WD repeat</keyword>
<protein>
    <submittedName>
        <fullName evidence="4">Uncharacterized protein</fullName>
    </submittedName>
</protein>
<accession>A0A0L7LFQ0</accession>
<dbReference type="STRING" id="104452.A0A0L7LFQ0"/>
<dbReference type="PROSITE" id="PS50082">
    <property type="entry name" value="WD_REPEATS_2"/>
    <property type="match status" value="5"/>
</dbReference>
<dbReference type="InterPro" id="IPR015943">
    <property type="entry name" value="WD40/YVTN_repeat-like_dom_sf"/>
</dbReference>
<feature type="repeat" description="WD" evidence="3">
    <location>
        <begin position="42"/>
        <end position="72"/>
    </location>
</feature>
<sequence>MVSSSEDATIKVWDFESGEYERTLKGHTDSVQDIAFDHHGKLLGHREWVRMVRVSADGTLLASGSNDQTMELREHEHVVECVAWAPDAASAAVNEAAGGDNRRAAHAGPFLASGSRDKSVKCVAWAPDAASAAVNEAAGGDNRRAAHAGPFLASGSRDKSVKIWDVSTGQCLATLVGHDNWVRGAAWHPGGRYLLTASDDKTLRVWDVAHTRCLKTLYAHQHFATSLDFHRSLPFVISGSVDQTVKVWECR</sequence>
<evidence type="ECO:0000313" key="5">
    <source>
        <dbReference type="Proteomes" id="UP000037510"/>
    </source>
</evidence>
<evidence type="ECO:0000256" key="3">
    <source>
        <dbReference type="PROSITE-ProRule" id="PRU00221"/>
    </source>
</evidence>
<name>A0A0L7LFQ0_OPEBR</name>
<comment type="caution">
    <text evidence="4">The sequence shown here is derived from an EMBL/GenBank/DDBJ whole genome shotgun (WGS) entry which is preliminary data.</text>
</comment>
<gene>
    <name evidence="4" type="ORF">OBRU01_09349</name>
</gene>
<dbReference type="SMART" id="SM00320">
    <property type="entry name" value="WD40"/>
    <property type="match status" value="4"/>
</dbReference>
<dbReference type="PANTHER" id="PTHR22847">
    <property type="entry name" value="WD40 REPEAT PROTEIN"/>
    <property type="match status" value="1"/>
</dbReference>
<dbReference type="GO" id="GO:1990234">
    <property type="term" value="C:transferase complex"/>
    <property type="evidence" value="ECO:0007669"/>
    <property type="project" value="UniProtKB-ARBA"/>
</dbReference>
<dbReference type="InterPro" id="IPR001680">
    <property type="entry name" value="WD40_rpt"/>
</dbReference>
<dbReference type="PROSITE" id="PS00678">
    <property type="entry name" value="WD_REPEATS_1"/>
    <property type="match status" value="4"/>
</dbReference>
<evidence type="ECO:0000256" key="1">
    <source>
        <dbReference type="ARBA" id="ARBA00022574"/>
    </source>
</evidence>
<dbReference type="Pfam" id="PF00400">
    <property type="entry name" value="WD40"/>
    <property type="match status" value="5"/>
</dbReference>
<dbReference type="InterPro" id="IPR020472">
    <property type="entry name" value="WD40_PAC1"/>
</dbReference>
<feature type="repeat" description="WD" evidence="3">
    <location>
        <begin position="149"/>
        <end position="174"/>
    </location>
</feature>
<evidence type="ECO:0000313" key="4">
    <source>
        <dbReference type="EMBL" id="KOB74287.1"/>
    </source>
</evidence>
<feature type="repeat" description="WD" evidence="3">
    <location>
        <begin position="217"/>
        <end position="251"/>
    </location>
</feature>
<dbReference type="SUPFAM" id="SSF50978">
    <property type="entry name" value="WD40 repeat-like"/>
    <property type="match status" value="1"/>
</dbReference>
<keyword evidence="2" id="KW-0677">Repeat</keyword>
<organism evidence="4 5">
    <name type="scientific">Operophtera brumata</name>
    <name type="common">Winter moth</name>
    <name type="synonym">Phalaena brumata</name>
    <dbReference type="NCBI Taxonomy" id="104452"/>
    <lineage>
        <taxon>Eukaryota</taxon>
        <taxon>Metazoa</taxon>
        <taxon>Ecdysozoa</taxon>
        <taxon>Arthropoda</taxon>
        <taxon>Hexapoda</taxon>
        <taxon>Insecta</taxon>
        <taxon>Pterygota</taxon>
        <taxon>Neoptera</taxon>
        <taxon>Endopterygota</taxon>
        <taxon>Lepidoptera</taxon>
        <taxon>Glossata</taxon>
        <taxon>Ditrysia</taxon>
        <taxon>Geometroidea</taxon>
        <taxon>Geometridae</taxon>
        <taxon>Larentiinae</taxon>
        <taxon>Operophtera</taxon>
    </lineage>
</organism>
<dbReference type="InterPro" id="IPR036322">
    <property type="entry name" value="WD40_repeat_dom_sf"/>
</dbReference>
<feature type="repeat" description="WD" evidence="3">
    <location>
        <begin position="175"/>
        <end position="216"/>
    </location>
</feature>
<dbReference type="PROSITE" id="PS50294">
    <property type="entry name" value="WD_REPEATS_REGION"/>
    <property type="match status" value="3"/>
</dbReference>